<gene>
    <name evidence="1" type="ORF">KDI_43960</name>
</gene>
<dbReference type="AlphaFoldDB" id="A0A5A5THP7"/>
<dbReference type="EMBL" id="BIXY01000084">
    <property type="protein sequence ID" value="GCF10832.1"/>
    <property type="molecule type" value="Genomic_DNA"/>
</dbReference>
<accession>A0A5A5THP7</accession>
<evidence type="ECO:0000313" key="1">
    <source>
        <dbReference type="EMBL" id="GCF10832.1"/>
    </source>
</evidence>
<evidence type="ECO:0000313" key="2">
    <source>
        <dbReference type="Proteomes" id="UP000322530"/>
    </source>
</evidence>
<keyword evidence="2" id="KW-1185">Reference proteome</keyword>
<dbReference type="Proteomes" id="UP000322530">
    <property type="component" value="Unassembled WGS sequence"/>
</dbReference>
<comment type="caution">
    <text evidence="1">The sequence shown here is derived from an EMBL/GenBank/DDBJ whole genome shotgun (WGS) entry which is preliminary data.</text>
</comment>
<proteinExistence type="predicted"/>
<reference evidence="1 2" key="1">
    <citation type="submission" date="2019-01" db="EMBL/GenBank/DDBJ databases">
        <title>Draft genome sequence of Dictyobacter sp. Uno17.</title>
        <authorList>
            <person name="Wang C.M."/>
            <person name="Zheng Y."/>
            <person name="Sakai Y."/>
            <person name="Abe K."/>
            <person name="Yokota A."/>
            <person name="Yabe S."/>
        </authorList>
    </citation>
    <scope>NUCLEOTIDE SEQUENCE [LARGE SCALE GENOMIC DNA]</scope>
    <source>
        <strain evidence="1 2">Uno17</strain>
    </source>
</reference>
<organism evidence="1 2">
    <name type="scientific">Dictyobacter arantiisoli</name>
    <dbReference type="NCBI Taxonomy" id="2014874"/>
    <lineage>
        <taxon>Bacteria</taxon>
        <taxon>Bacillati</taxon>
        <taxon>Chloroflexota</taxon>
        <taxon>Ktedonobacteria</taxon>
        <taxon>Ktedonobacterales</taxon>
        <taxon>Dictyobacteraceae</taxon>
        <taxon>Dictyobacter</taxon>
    </lineage>
</organism>
<name>A0A5A5THP7_9CHLR</name>
<protein>
    <submittedName>
        <fullName evidence="1">Uncharacterized protein</fullName>
    </submittedName>
</protein>
<sequence>MLFQEGVKQLHRGFRSTSGPIATLRYPIQKSNVAASMQFFGLLIGMKPTLNAARWCGRLYPLNIEEDVF</sequence>